<sequence length="124" mass="14365">MIFSFVGMIMTILGVIYLIFPSKKRENKYGYRTQRARYTDASFKYAQKVAAKMLLLIGLGTWVIGLILKSNGVSQFFMLEIFLIAIPIISVFYQIERRLEILNDDFDRKIGKNEMGDTHEVIND</sequence>
<dbReference type="EMBL" id="CP017267">
    <property type="protein sequence ID" value="APB31223.1"/>
    <property type="molecule type" value="Genomic_DNA"/>
</dbReference>
<evidence type="ECO:0000313" key="3">
    <source>
        <dbReference type="Proteomes" id="UP000191200"/>
    </source>
</evidence>
<accession>A0A1J0A5M9</accession>
<feature type="transmembrane region" description="Helical" evidence="1">
    <location>
        <begin position="49"/>
        <end position="68"/>
    </location>
</feature>
<evidence type="ECO:0000256" key="1">
    <source>
        <dbReference type="SAM" id="Phobius"/>
    </source>
</evidence>
<name>A0A1J0A5M9_9ENTE</name>
<protein>
    <recommendedName>
        <fullName evidence="4">SdpI family protein</fullName>
    </recommendedName>
</protein>
<dbReference type="KEGG" id="vte:BHY08_04890"/>
<feature type="transmembrane region" description="Helical" evidence="1">
    <location>
        <begin position="74"/>
        <end position="93"/>
    </location>
</feature>
<organism evidence="2 3">
    <name type="scientific">Vagococcus teuberi</name>
    <dbReference type="NCBI Taxonomy" id="519472"/>
    <lineage>
        <taxon>Bacteria</taxon>
        <taxon>Bacillati</taxon>
        <taxon>Bacillota</taxon>
        <taxon>Bacilli</taxon>
        <taxon>Lactobacillales</taxon>
        <taxon>Enterococcaceae</taxon>
        <taxon>Vagococcus</taxon>
    </lineage>
</organism>
<dbReference type="Proteomes" id="UP000191200">
    <property type="component" value="Chromosome"/>
</dbReference>
<gene>
    <name evidence="2" type="ORF">BHY08_04890</name>
</gene>
<dbReference type="Pfam" id="PF13630">
    <property type="entry name" value="SdpI"/>
    <property type="match status" value="1"/>
</dbReference>
<keyword evidence="1" id="KW-0812">Transmembrane</keyword>
<dbReference type="STRING" id="519472.BHY08_04890"/>
<evidence type="ECO:0000313" key="2">
    <source>
        <dbReference type="EMBL" id="APB31223.1"/>
    </source>
</evidence>
<proteinExistence type="predicted"/>
<dbReference type="InterPro" id="IPR025962">
    <property type="entry name" value="SdpI/YhfL"/>
</dbReference>
<keyword evidence="1" id="KW-0472">Membrane</keyword>
<dbReference type="AlphaFoldDB" id="A0A1J0A5M9"/>
<reference evidence="2 3" key="1">
    <citation type="submission" date="2016-09" db="EMBL/GenBank/DDBJ databases">
        <title>Vagococcus teuberi sp. nov., isolated from the Malian artisanal sour milk fene.</title>
        <authorList>
            <person name="Wullschleger S."/>
            <person name="Seifert C."/>
            <person name="Baumgartner S."/>
            <person name="Lacroix C."/>
            <person name="Bonfoh B."/>
            <person name="Stevens M.J."/>
            <person name="Meile L."/>
        </authorList>
    </citation>
    <scope>NUCLEOTIDE SEQUENCE [LARGE SCALE GENOMIC DNA]</scope>
    <source>
        <strain evidence="2 3">DSM 21459</strain>
    </source>
</reference>
<keyword evidence="1" id="KW-1133">Transmembrane helix</keyword>
<dbReference type="OrthoDB" id="2312248at2"/>
<feature type="transmembrane region" description="Helical" evidence="1">
    <location>
        <begin position="6"/>
        <end position="22"/>
    </location>
</feature>
<evidence type="ECO:0008006" key="4">
    <source>
        <dbReference type="Google" id="ProtNLM"/>
    </source>
</evidence>
<keyword evidence="3" id="KW-1185">Reference proteome</keyword>